<feature type="compositionally biased region" description="Low complexity" evidence="1">
    <location>
        <begin position="172"/>
        <end position="188"/>
    </location>
</feature>
<keyword evidence="2" id="KW-0472">Membrane</keyword>
<feature type="transmembrane region" description="Helical" evidence="2">
    <location>
        <begin position="120"/>
        <end position="138"/>
    </location>
</feature>
<accession>A0ABU9Y4W8</accession>
<feature type="transmembrane region" description="Helical" evidence="2">
    <location>
        <begin position="17"/>
        <end position="38"/>
    </location>
</feature>
<dbReference type="Proteomes" id="UP001419910">
    <property type="component" value="Unassembled WGS sequence"/>
</dbReference>
<evidence type="ECO:0000313" key="4">
    <source>
        <dbReference type="Proteomes" id="UP001419910"/>
    </source>
</evidence>
<evidence type="ECO:0000313" key="3">
    <source>
        <dbReference type="EMBL" id="MEN2790839.1"/>
    </source>
</evidence>
<evidence type="ECO:0000256" key="1">
    <source>
        <dbReference type="SAM" id="MobiDB-lite"/>
    </source>
</evidence>
<sequence length="196" mass="21029">MFHTILGFGGRMGRLEYFLISLVFGLFMTLLVVALFLGLAPHGLTPGNARASIGGSSLLIVLLLVVMPIYLWFSLAFLAKRLRDIGWNPLFVILGWIGAIMIDRFVAMTVPAMALGHGSGTLAGLLLNLFMYGSLLFWPSAPTGTEDWSGNSYPGGRPDPDPRLQRPREPKPAAQPAAALAPAPVQAPSGFGRRGL</sequence>
<protein>
    <submittedName>
        <fullName evidence="3">DUF805 domain-containing protein</fullName>
    </submittedName>
</protein>
<feature type="transmembrane region" description="Helical" evidence="2">
    <location>
        <begin position="58"/>
        <end position="78"/>
    </location>
</feature>
<feature type="transmembrane region" description="Helical" evidence="2">
    <location>
        <begin position="90"/>
        <end position="114"/>
    </location>
</feature>
<gene>
    <name evidence="3" type="ORF">ABC974_14455</name>
</gene>
<feature type="compositionally biased region" description="Basic and acidic residues" evidence="1">
    <location>
        <begin position="158"/>
        <end position="171"/>
    </location>
</feature>
<keyword evidence="2" id="KW-1133">Transmembrane helix</keyword>
<proteinExistence type="predicted"/>
<dbReference type="RefSeq" id="WP_343891148.1">
    <property type="nucleotide sequence ID" value="NZ_BAAAEH010000039.1"/>
</dbReference>
<dbReference type="Pfam" id="PF05656">
    <property type="entry name" value="DUF805"/>
    <property type="match status" value="1"/>
</dbReference>
<comment type="caution">
    <text evidence="3">The sequence shown here is derived from an EMBL/GenBank/DDBJ whole genome shotgun (WGS) entry which is preliminary data.</text>
</comment>
<keyword evidence="4" id="KW-1185">Reference proteome</keyword>
<keyword evidence="2" id="KW-0812">Transmembrane</keyword>
<feature type="region of interest" description="Disordered" evidence="1">
    <location>
        <begin position="146"/>
        <end position="196"/>
    </location>
</feature>
<name>A0ABU9Y4W8_9SPHN</name>
<organism evidence="3 4">
    <name type="scientific">Sphingomonas oligophenolica</name>
    <dbReference type="NCBI Taxonomy" id="301154"/>
    <lineage>
        <taxon>Bacteria</taxon>
        <taxon>Pseudomonadati</taxon>
        <taxon>Pseudomonadota</taxon>
        <taxon>Alphaproteobacteria</taxon>
        <taxon>Sphingomonadales</taxon>
        <taxon>Sphingomonadaceae</taxon>
        <taxon>Sphingomonas</taxon>
    </lineage>
</organism>
<dbReference type="InterPro" id="IPR008523">
    <property type="entry name" value="DUF805"/>
</dbReference>
<dbReference type="EMBL" id="JBDIME010000012">
    <property type="protein sequence ID" value="MEN2790839.1"/>
    <property type="molecule type" value="Genomic_DNA"/>
</dbReference>
<evidence type="ECO:0000256" key="2">
    <source>
        <dbReference type="SAM" id="Phobius"/>
    </source>
</evidence>
<reference evidence="3 4" key="1">
    <citation type="submission" date="2024-05" db="EMBL/GenBank/DDBJ databases">
        <authorList>
            <person name="Liu Q."/>
            <person name="Xin Y.-H."/>
        </authorList>
    </citation>
    <scope>NUCLEOTIDE SEQUENCE [LARGE SCALE GENOMIC DNA]</scope>
    <source>
        <strain evidence="3 4">CGMCC 1.10181</strain>
    </source>
</reference>